<dbReference type="AlphaFoldDB" id="A0A3S1C742"/>
<dbReference type="Pfam" id="PF05375">
    <property type="entry name" value="Pacifastin_I"/>
    <property type="match status" value="1"/>
</dbReference>
<dbReference type="EMBL" id="RQTK01000194">
    <property type="protein sequence ID" value="RUS84757.1"/>
    <property type="molecule type" value="Genomic_DNA"/>
</dbReference>
<organism evidence="4 5">
    <name type="scientific">Elysia chlorotica</name>
    <name type="common">Eastern emerald elysia</name>
    <name type="synonym">Sea slug</name>
    <dbReference type="NCBI Taxonomy" id="188477"/>
    <lineage>
        <taxon>Eukaryota</taxon>
        <taxon>Metazoa</taxon>
        <taxon>Spiralia</taxon>
        <taxon>Lophotrochozoa</taxon>
        <taxon>Mollusca</taxon>
        <taxon>Gastropoda</taxon>
        <taxon>Heterobranchia</taxon>
        <taxon>Euthyneura</taxon>
        <taxon>Panpulmonata</taxon>
        <taxon>Sacoglossa</taxon>
        <taxon>Placobranchoidea</taxon>
        <taxon>Plakobranchidae</taxon>
        <taxon>Elysia</taxon>
    </lineage>
</organism>
<keyword evidence="2" id="KW-0732">Signal</keyword>
<reference evidence="4 5" key="1">
    <citation type="submission" date="2019-01" db="EMBL/GenBank/DDBJ databases">
        <title>A draft genome assembly of the solar-powered sea slug Elysia chlorotica.</title>
        <authorList>
            <person name="Cai H."/>
            <person name="Li Q."/>
            <person name="Fang X."/>
            <person name="Li J."/>
            <person name="Curtis N.E."/>
            <person name="Altenburger A."/>
            <person name="Shibata T."/>
            <person name="Feng M."/>
            <person name="Maeda T."/>
            <person name="Schwartz J.A."/>
            <person name="Shigenobu S."/>
            <person name="Lundholm N."/>
            <person name="Nishiyama T."/>
            <person name="Yang H."/>
            <person name="Hasebe M."/>
            <person name="Li S."/>
            <person name="Pierce S.K."/>
            <person name="Wang J."/>
        </authorList>
    </citation>
    <scope>NUCLEOTIDE SEQUENCE [LARGE SCALE GENOMIC DNA]</scope>
    <source>
        <strain evidence="4">EC2010</strain>
        <tissue evidence="4">Whole organism of an adult</tissue>
    </source>
</reference>
<feature type="compositionally biased region" description="Low complexity" evidence="1">
    <location>
        <begin position="175"/>
        <end position="190"/>
    </location>
</feature>
<feature type="chain" id="PRO_5018746799" description="Pacifastin domain-containing protein" evidence="2">
    <location>
        <begin position="25"/>
        <end position="519"/>
    </location>
</feature>
<evidence type="ECO:0000313" key="5">
    <source>
        <dbReference type="Proteomes" id="UP000271974"/>
    </source>
</evidence>
<protein>
    <recommendedName>
        <fullName evidence="3">Pacifastin domain-containing protein</fullName>
    </recommendedName>
</protein>
<feature type="region of interest" description="Disordered" evidence="1">
    <location>
        <begin position="310"/>
        <end position="374"/>
    </location>
</feature>
<feature type="signal peptide" evidence="2">
    <location>
        <begin position="1"/>
        <end position="24"/>
    </location>
</feature>
<evidence type="ECO:0000259" key="3">
    <source>
        <dbReference type="PROSITE" id="PS51446"/>
    </source>
</evidence>
<dbReference type="OrthoDB" id="6161232at2759"/>
<evidence type="ECO:0000256" key="2">
    <source>
        <dbReference type="SAM" id="SignalP"/>
    </source>
</evidence>
<dbReference type="GO" id="GO:0030414">
    <property type="term" value="F:peptidase inhibitor activity"/>
    <property type="evidence" value="ECO:0007669"/>
    <property type="project" value="InterPro"/>
</dbReference>
<proteinExistence type="predicted"/>
<comment type="caution">
    <text evidence="4">The sequence shown here is derived from an EMBL/GenBank/DDBJ whole genome shotgun (WGS) entry which is preliminary data.</text>
</comment>
<dbReference type="Proteomes" id="UP000271974">
    <property type="component" value="Unassembled WGS sequence"/>
</dbReference>
<gene>
    <name evidence="4" type="ORF">EGW08_007499</name>
</gene>
<keyword evidence="5" id="KW-1185">Reference proteome</keyword>
<dbReference type="InterPro" id="IPR008037">
    <property type="entry name" value="Pacifastin_dom"/>
</dbReference>
<dbReference type="PROSITE" id="PS51257">
    <property type="entry name" value="PROKAR_LIPOPROTEIN"/>
    <property type="match status" value="1"/>
</dbReference>
<sequence>MRFQVHLAVAAISITFLQLSGVCSHVTPATSGCEPGHAEGDKWFDGCRWCVCENSVHVCSSSACSELNAQLPPCQSVGSSWWDGCYRCTCLTDGIECTADRTCVGLIKSERFQTKEAYMLSQGACLKPQDNRCICGVDGVPSCTADAIDRNAVQAKTILLRPSIRQRQLSRMRSRSPALASRRSSSAPMSRSRRSAYPTSPSLAVGAGDSPSLLVSTDNRCRWGSRWYGGGLRCYCDKKGSITCGDPQFVASSIDGFLMDRTPCLAGEDWKEPLHCRYCECHVSGVALCWRSEKCPYPFVIEPVLPSVEPALDSNGDSSASENGDESAYEPDPEENFLDNGQRESLSSNTVNESAAPEQEIPGSGDDSNAIPISADRPLEVPNRLVNLPAVYSTNVIVRECQPGDTWKENGCRRCRCNQDGKKECTDRFCLIARVHRPPAASPAGDRSSELTRERIGDQVVGRPAEHLSSGNFHPLPPVHPEPTNPCEPYKLNEIFHPDSCNMCKCTRAGPMCTAMSCS</sequence>
<name>A0A3S1C742_ELYCH</name>
<feature type="compositionally biased region" description="Acidic residues" evidence="1">
    <location>
        <begin position="323"/>
        <end position="337"/>
    </location>
</feature>
<feature type="compositionally biased region" description="Polar residues" evidence="1">
    <location>
        <begin position="343"/>
        <end position="353"/>
    </location>
</feature>
<feature type="domain" description="Pacifastin" evidence="3">
    <location>
        <begin position="398"/>
        <end position="433"/>
    </location>
</feature>
<accession>A0A3S1C742</accession>
<feature type="region of interest" description="Disordered" evidence="1">
    <location>
        <begin position="166"/>
        <end position="204"/>
    </location>
</feature>
<evidence type="ECO:0000256" key="1">
    <source>
        <dbReference type="SAM" id="MobiDB-lite"/>
    </source>
</evidence>
<evidence type="ECO:0000313" key="4">
    <source>
        <dbReference type="EMBL" id="RUS84757.1"/>
    </source>
</evidence>
<dbReference type="PROSITE" id="PS51446">
    <property type="entry name" value="PACIFASTIN"/>
    <property type="match status" value="1"/>
</dbReference>